<proteinExistence type="predicted"/>
<protein>
    <submittedName>
        <fullName evidence="1">Phage tail assembly chaperone</fullName>
    </submittedName>
</protein>
<name>A0ABZ2D0N1_9BACI</name>
<sequence length="89" mass="10586">MEPTQFYRLTPREFQILLAAQRDRMHDDFERAARIALMHEQAARAKKPKLSDLYQRPTATHNDEMLAEKAKEAEHAQEWLDQFAFEARE</sequence>
<evidence type="ECO:0000313" key="1">
    <source>
        <dbReference type="EMBL" id="WWA30319.1"/>
    </source>
</evidence>
<evidence type="ECO:0000313" key="2">
    <source>
        <dbReference type="Proteomes" id="UP001341136"/>
    </source>
</evidence>
<organism evidence="1 2">
    <name type="scientific">Shouchella rhizosphaerae</name>
    <dbReference type="NCBI Taxonomy" id="866786"/>
    <lineage>
        <taxon>Bacteria</taxon>
        <taxon>Bacillati</taxon>
        <taxon>Bacillota</taxon>
        <taxon>Bacilli</taxon>
        <taxon>Bacillales</taxon>
        <taxon>Bacillaceae</taxon>
        <taxon>Shouchella</taxon>
    </lineage>
</organism>
<keyword evidence="2" id="KW-1185">Reference proteome</keyword>
<dbReference type="RefSeq" id="WP_338465080.1">
    <property type="nucleotide sequence ID" value="NZ_CP144921.1"/>
</dbReference>
<gene>
    <name evidence="1" type="ORF">V5G21_00555</name>
</gene>
<dbReference type="EMBL" id="CP144921">
    <property type="protein sequence ID" value="WWA30319.1"/>
    <property type="molecule type" value="Genomic_DNA"/>
</dbReference>
<reference evidence="1 2" key="1">
    <citation type="submission" date="2024-01" db="EMBL/GenBank/DDBJ databases">
        <title>Culturomics analysis of mouse respiratory tract.</title>
        <authorList>
            <person name="Phillips A.M."/>
            <person name="Collette N.M."/>
            <person name="Mageeney C.M."/>
            <person name="Sinha A."/>
            <person name="Hern K.E."/>
            <person name="Arkin A.P."/>
            <person name="Williams K.P."/>
            <person name="Branda S."/>
        </authorList>
    </citation>
    <scope>NUCLEOTIDE SEQUENCE [LARGE SCALE GENOMIC DNA]</scope>
    <source>
        <strain evidence="1 2">CP20</strain>
    </source>
</reference>
<dbReference type="Proteomes" id="UP001341136">
    <property type="component" value="Chromosome"/>
</dbReference>
<accession>A0ABZ2D0N1</accession>